<dbReference type="GO" id="GO:0004016">
    <property type="term" value="F:adenylate cyclase activity"/>
    <property type="evidence" value="ECO:0007669"/>
    <property type="project" value="UniProtKB-ARBA"/>
</dbReference>
<dbReference type="AlphaFoldDB" id="A0A097SQB1"/>
<feature type="domain" description="Guanylate cyclase" evidence="2">
    <location>
        <begin position="230"/>
        <end position="337"/>
    </location>
</feature>
<dbReference type="GO" id="GO:0006171">
    <property type="term" value="P:cAMP biosynthetic process"/>
    <property type="evidence" value="ECO:0007669"/>
    <property type="project" value="TreeGrafter"/>
</dbReference>
<comment type="similarity">
    <text evidence="1">Belongs to the adenylyl cyclase class-3 family.</text>
</comment>
<dbReference type="PANTHER" id="PTHR43081">
    <property type="entry name" value="ADENYLATE CYCLASE, TERMINAL-DIFFERENTIATION SPECIFIC-RELATED"/>
    <property type="match status" value="1"/>
</dbReference>
<dbReference type="InterPro" id="IPR050697">
    <property type="entry name" value="Adenylyl/Guanylyl_Cyclase_3/4"/>
</dbReference>
<accession>A0A097SQB1</accession>
<dbReference type="GO" id="GO:0035556">
    <property type="term" value="P:intracellular signal transduction"/>
    <property type="evidence" value="ECO:0007669"/>
    <property type="project" value="InterPro"/>
</dbReference>
<dbReference type="EMBL" id="KJ605395">
    <property type="protein sequence ID" value="AIU93718.1"/>
    <property type="molecule type" value="Genomic_DNA"/>
</dbReference>
<evidence type="ECO:0000313" key="3">
    <source>
        <dbReference type="EMBL" id="AIU93718.1"/>
    </source>
</evidence>
<geneLocation type="plasmid" evidence="3">
    <name>pNSL1</name>
</geneLocation>
<organism evidence="3">
    <name type="scientific">Rhodococcus sp. NS1</name>
    <dbReference type="NCBI Taxonomy" id="402236"/>
    <lineage>
        <taxon>Bacteria</taxon>
        <taxon>Bacillati</taxon>
        <taxon>Actinomycetota</taxon>
        <taxon>Actinomycetes</taxon>
        <taxon>Mycobacteriales</taxon>
        <taxon>Nocardiaceae</taxon>
        <taxon>Rhodococcus</taxon>
    </lineage>
</organism>
<dbReference type="SMART" id="SM00044">
    <property type="entry name" value="CYCc"/>
    <property type="match status" value="1"/>
</dbReference>
<dbReference type="SUPFAM" id="SSF55073">
    <property type="entry name" value="Nucleotide cyclase"/>
    <property type="match status" value="1"/>
</dbReference>
<dbReference type="InterPro" id="IPR032026">
    <property type="entry name" value="Ad_Cy_reg"/>
</dbReference>
<protein>
    <recommendedName>
        <fullName evidence="2">Guanylate cyclase domain-containing protein</fullName>
    </recommendedName>
</protein>
<dbReference type="Pfam" id="PF00211">
    <property type="entry name" value="Guanylate_cyc"/>
    <property type="match status" value="1"/>
</dbReference>
<sequence length="390" mass="42632">MQIPSVKPLVSQFARVLSRPHRVRMFTRAGLLDGLTGAARCSRIAVLQQLVDHGMSTTELSRATSAGQLAYLVFDDALAPRGDMYTLEQIAQHTGVRVADVERWFRSMGRGVSTTGSADFSQDDLRLARLLTEYRALGSDDAALFAFARVVGRNASMFADVSRPFLEKQLEAYRERPEVALLFANDLRRFAAVQSRLLSQAVTTRLRQHLSQQVRIGGTDRPSPDVYDVAVCFADLVGFTILGEQLSPTELGGLADRLDSLTTDLVEEPVRFVKTIGDAVMLISPDPTALVQVAVQLVDSARQRALPPLHVGIAWGAVVHSAGDWVGQSLNRASRIVAVAEPLEVLVDSETMSRLDASVVETDFAGSYPMKGFSGEQELYRVRSATNERG</sequence>
<dbReference type="CDD" id="cd07302">
    <property type="entry name" value="CHD"/>
    <property type="match status" value="1"/>
</dbReference>
<dbReference type="Gene3D" id="3.30.70.1230">
    <property type="entry name" value="Nucleotide cyclase"/>
    <property type="match status" value="1"/>
</dbReference>
<reference evidence="3" key="1">
    <citation type="submission" date="2014-03" db="EMBL/GenBank/DDBJ databases">
        <authorList>
            <person name="Zhang G."/>
            <person name="Zhu L."/>
            <person name="Fang P."/>
        </authorList>
    </citation>
    <scope>NUCLEOTIDE SEQUENCE</scope>
    <source>
        <strain evidence="3">NS1</strain>
        <plasmid evidence="3">pNSL1</plasmid>
    </source>
</reference>
<dbReference type="Pfam" id="PF16701">
    <property type="entry name" value="Ad_Cy_reg"/>
    <property type="match status" value="1"/>
</dbReference>
<evidence type="ECO:0000259" key="2">
    <source>
        <dbReference type="PROSITE" id="PS50125"/>
    </source>
</evidence>
<gene>
    <name evidence="3" type="ORF">LRS1606.284</name>
</gene>
<evidence type="ECO:0000256" key="1">
    <source>
        <dbReference type="ARBA" id="ARBA00005381"/>
    </source>
</evidence>
<dbReference type="InterPro" id="IPR001054">
    <property type="entry name" value="A/G_cyclase"/>
</dbReference>
<proteinExistence type="inferred from homology"/>
<keyword evidence="3" id="KW-0614">Plasmid</keyword>
<dbReference type="PROSITE" id="PS50125">
    <property type="entry name" value="GUANYLATE_CYCLASE_2"/>
    <property type="match status" value="1"/>
</dbReference>
<dbReference type="PANTHER" id="PTHR43081:SF19">
    <property type="entry name" value="PH-SENSITIVE ADENYLATE CYCLASE RV1264"/>
    <property type="match status" value="1"/>
</dbReference>
<name>A0A097SQB1_9NOCA</name>
<dbReference type="InterPro" id="IPR029787">
    <property type="entry name" value="Nucleotide_cyclase"/>
</dbReference>